<feature type="compositionally biased region" description="Polar residues" evidence="1">
    <location>
        <begin position="115"/>
        <end position="133"/>
    </location>
</feature>
<gene>
    <name evidence="2" type="ORF">ORAREDHAP_LOCUS5021</name>
</gene>
<feature type="compositionally biased region" description="Polar residues" evidence="1">
    <location>
        <begin position="328"/>
        <end position="348"/>
    </location>
</feature>
<evidence type="ECO:0000256" key="1">
    <source>
        <dbReference type="SAM" id="MobiDB-lite"/>
    </source>
</evidence>
<dbReference type="Proteomes" id="UP000507245">
    <property type="component" value="Unassembled WGS sequence"/>
</dbReference>
<feature type="compositionally biased region" description="Basic and acidic residues" evidence="1">
    <location>
        <begin position="27"/>
        <end position="36"/>
    </location>
</feature>
<organism evidence="2 3">
    <name type="scientific">Prunus armeniaca</name>
    <name type="common">Apricot</name>
    <name type="synonym">Armeniaca vulgaris</name>
    <dbReference type="NCBI Taxonomy" id="36596"/>
    <lineage>
        <taxon>Eukaryota</taxon>
        <taxon>Viridiplantae</taxon>
        <taxon>Streptophyta</taxon>
        <taxon>Embryophyta</taxon>
        <taxon>Tracheophyta</taxon>
        <taxon>Spermatophyta</taxon>
        <taxon>Magnoliopsida</taxon>
        <taxon>eudicotyledons</taxon>
        <taxon>Gunneridae</taxon>
        <taxon>Pentapetalae</taxon>
        <taxon>rosids</taxon>
        <taxon>fabids</taxon>
        <taxon>Rosales</taxon>
        <taxon>Rosaceae</taxon>
        <taxon>Amygdaloideae</taxon>
        <taxon>Amygdaleae</taxon>
        <taxon>Prunus</taxon>
    </lineage>
</organism>
<dbReference type="EMBL" id="CAEKKB010000001">
    <property type="protein sequence ID" value="CAB4294419.1"/>
    <property type="molecule type" value="Genomic_DNA"/>
</dbReference>
<feature type="compositionally biased region" description="Basic residues" evidence="1">
    <location>
        <begin position="52"/>
        <end position="64"/>
    </location>
</feature>
<feature type="region of interest" description="Disordered" evidence="1">
    <location>
        <begin position="1"/>
        <end position="88"/>
    </location>
</feature>
<evidence type="ECO:0000313" key="3">
    <source>
        <dbReference type="Proteomes" id="UP000507245"/>
    </source>
</evidence>
<feature type="region of interest" description="Disordered" evidence="1">
    <location>
        <begin position="105"/>
        <end position="166"/>
    </location>
</feature>
<accession>A0A6J5VYT7</accession>
<proteinExistence type="predicted"/>
<feature type="region of interest" description="Disordered" evidence="1">
    <location>
        <begin position="302"/>
        <end position="369"/>
    </location>
</feature>
<keyword evidence="3" id="KW-1185">Reference proteome</keyword>
<evidence type="ECO:0000313" key="2">
    <source>
        <dbReference type="EMBL" id="CAB4294419.1"/>
    </source>
</evidence>
<protein>
    <submittedName>
        <fullName evidence="2">Uncharacterized protein</fullName>
    </submittedName>
</protein>
<dbReference type="AlphaFoldDB" id="A0A6J5VYT7"/>
<sequence length="434" mass="47868">MAGVELWLMETTPPAETKRPSHALKGKGPDSERRMLDPPSNSQHQGDPAERRKNKVINWSRHHTAQSTCSLGPCRTAGPVEKERGTHPICPAHGSLNLALASEGPAKFEPKSKLPKQSHSLNPKPSSLPTEGSQPPCRRHKGPTFSQDAKAHHAPRLKPKNGGSPTPCRTARAFVGSPQYCARPHLVQKSQAELQFSFQHLLKIENNHDIKFMTLRSDWPALRPQVSRFNEQNTPAYPSPSKLKLYLQNDSKMLTILKWNGKAHAQRNGWLTKITNSEKPSSDAGLAPKAQLQLLTCLAEAPRHPGSYHNPQDPARVQSPELLPKSPRPNTSSSFSLAVINARNSGQSPPLPKPRNAKTCEAPNSSSRRSLFAKKHKTLETFQMILAVRQGLAPTPNCLPNSKDPAIQTHVVDPARILATLAERHRLSKVNRDP</sequence>
<name>A0A6J5VYT7_PRUAR</name>
<reference evidence="3" key="1">
    <citation type="journal article" date="2020" name="Genome Biol.">
        <title>Gamete binning: chromosome-level and haplotype-resolved genome assembly enabled by high-throughput single-cell sequencing of gamete genomes.</title>
        <authorList>
            <person name="Campoy J.A."/>
            <person name="Sun H."/>
            <person name="Goel M."/>
            <person name="Jiao W.-B."/>
            <person name="Folz-Donahue K."/>
            <person name="Wang N."/>
            <person name="Rubio M."/>
            <person name="Liu C."/>
            <person name="Kukat C."/>
            <person name="Ruiz D."/>
            <person name="Huettel B."/>
            <person name="Schneeberger K."/>
        </authorList>
    </citation>
    <scope>NUCLEOTIDE SEQUENCE [LARGE SCALE GENOMIC DNA]</scope>
    <source>
        <strain evidence="3">cv. Rojo Pasion</strain>
    </source>
</reference>